<dbReference type="Gene3D" id="1.10.287.1480">
    <property type="match status" value="1"/>
</dbReference>
<dbReference type="GO" id="GO:0006412">
    <property type="term" value="P:translation"/>
    <property type="evidence" value="ECO:0007669"/>
    <property type="project" value="InterPro"/>
</dbReference>
<reference evidence="4" key="1">
    <citation type="journal article" date="2014" name="BMC Genomics">
        <title>The mitochondrial and chloroplast genomes of the haptophyte Chrysochromulina tobin contain unique repeat structures and gene profiles.</title>
        <authorList>
            <person name="Hovde B.T."/>
            <person name="Starkenburg S.R."/>
            <person name="Hunsperger H.M."/>
            <person name="Mercer L.D."/>
            <person name="Deodato C.R."/>
            <person name="Jha R.K."/>
            <person name="Chertkov O."/>
            <person name="Monnat R.J.Jr."/>
            <person name="Cattolico R.A."/>
        </authorList>
    </citation>
    <scope>NUCLEOTIDE SEQUENCE</scope>
    <source>
        <strain evidence="4">CCMP291</strain>
    </source>
</reference>
<geneLocation type="mitochondrion" evidence="4"/>
<organism evidence="4">
    <name type="scientific">Chrysochromulina tobinii</name>
    <dbReference type="NCBI Taxonomy" id="1460289"/>
    <lineage>
        <taxon>Eukaryota</taxon>
        <taxon>Haptista</taxon>
        <taxon>Haptophyta</taxon>
        <taxon>Prymnesiophyceae</taxon>
        <taxon>Prymnesiales</taxon>
        <taxon>Chrysochromulinaceae</taxon>
        <taxon>Chrysochromulina</taxon>
    </lineage>
</organism>
<evidence type="ECO:0000313" key="4">
    <source>
        <dbReference type="EMBL" id="AHY04420.1"/>
    </source>
</evidence>
<comment type="similarity">
    <text evidence="1">Belongs to the universal ribosomal protein uS14 family.</text>
</comment>
<accession>A0A075DWW1</accession>
<dbReference type="GO" id="GO:1990904">
    <property type="term" value="C:ribonucleoprotein complex"/>
    <property type="evidence" value="ECO:0007669"/>
    <property type="project" value="UniProtKB-KW"/>
</dbReference>
<gene>
    <name evidence="4" type="primary">rps14</name>
    <name evidence="4" type="ORF">ChtoMt_00040</name>
</gene>
<dbReference type="InterPro" id="IPR001209">
    <property type="entry name" value="Ribosomal_uS14"/>
</dbReference>
<proteinExistence type="inferred from homology"/>
<evidence type="ECO:0000256" key="2">
    <source>
        <dbReference type="ARBA" id="ARBA00022980"/>
    </source>
</evidence>
<dbReference type="AlphaFoldDB" id="A0A075DWW1"/>
<dbReference type="SUPFAM" id="SSF57716">
    <property type="entry name" value="Glucocorticoid receptor-like (DNA-binding domain)"/>
    <property type="match status" value="1"/>
</dbReference>
<protein>
    <submittedName>
        <fullName evidence="4">30S ribosomal protein S14</fullName>
    </submittedName>
</protein>
<keyword evidence="4" id="KW-0496">Mitochondrion</keyword>
<evidence type="ECO:0000256" key="1">
    <source>
        <dbReference type="ARBA" id="ARBA00009083"/>
    </source>
</evidence>
<sequence length="101" mass="11971">MKTLPFKKANMFTDHKNRIYFSDTEIFDVSYLIMKQTKFSNKLLYFSLKRSQHSSHFTSLKNYCLLSGYSRSVFSLVKFSRIALSRRILEGSMPGFYKSVW</sequence>
<dbReference type="Pfam" id="PF00253">
    <property type="entry name" value="Ribosomal_S14"/>
    <property type="match status" value="1"/>
</dbReference>
<name>A0A075DWW1_9EUKA</name>
<dbReference type="EMBL" id="KJ201908">
    <property type="protein sequence ID" value="AHY04420.1"/>
    <property type="molecule type" value="Genomic_DNA"/>
</dbReference>
<evidence type="ECO:0000256" key="3">
    <source>
        <dbReference type="ARBA" id="ARBA00023274"/>
    </source>
</evidence>
<dbReference type="GO" id="GO:0003735">
    <property type="term" value="F:structural constituent of ribosome"/>
    <property type="evidence" value="ECO:0007669"/>
    <property type="project" value="InterPro"/>
</dbReference>
<keyword evidence="2 4" id="KW-0689">Ribosomal protein</keyword>
<keyword evidence="3" id="KW-0687">Ribonucleoprotein</keyword>
<dbReference type="GO" id="GO:0005840">
    <property type="term" value="C:ribosome"/>
    <property type="evidence" value="ECO:0007669"/>
    <property type="project" value="UniProtKB-KW"/>
</dbReference>